<accession>A0A158QN87</accession>
<gene>
    <name evidence="4" type="ORF">HPLM_LOCUS9956</name>
</gene>
<evidence type="ECO:0000256" key="1">
    <source>
        <dbReference type="ARBA" id="ARBA00023157"/>
    </source>
</evidence>
<dbReference type="GO" id="GO:0005886">
    <property type="term" value="C:plasma membrane"/>
    <property type="evidence" value="ECO:0007669"/>
    <property type="project" value="TreeGrafter"/>
</dbReference>
<comment type="caution">
    <text evidence="2">Lacks conserved residue(s) required for the propagation of feature annotation.</text>
</comment>
<dbReference type="PROSITE" id="PS01180">
    <property type="entry name" value="CUB"/>
    <property type="match status" value="1"/>
</dbReference>
<dbReference type="Pfam" id="PF00431">
    <property type="entry name" value="CUB"/>
    <property type="match status" value="1"/>
</dbReference>
<dbReference type="STRING" id="6290.A0A158QN87"/>
<evidence type="ECO:0000313" key="6">
    <source>
        <dbReference type="WBParaSite" id="HPLM_0000996401-mRNA-1"/>
    </source>
</evidence>
<dbReference type="AlphaFoldDB" id="A0A158QN87"/>
<dbReference type="OrthoDB" id="6369184at2759"/>
<dbReference type="Gene3D" id="2.60.120.290">
    <property type="entry name" value="Spermadhesin, CUB domain"/>
    <property type="match status" value="2"/>
</dbReference>
<evidence type="ECO:0000313" key="5">
    <source>
        <dbReference type="Proteomes" id="UP000268014"/>
    </source>
</evidence>
<evidence type="ECO:0000313" key="4">
    <source>
        <dbReference type="EMBL" id="VDO38838.1"/>
    </source>
</evidence>
<keyword evidence="5" id="KW-1185">Reference proteome</keyword>
<dbReference type="PANTHER" id="PTHR47537:SF2">
    <property type="entry name" value="CUBILIN"/>
    <property type="match status" value="1"/>
</dbReference>
<protein>
    <submittedName>
        <fullName evidence="6">CUB domain-containing protein</fullName>
    </submittedName>
</protein>
<dbReference type="WBParaSite" id="HPLM_0000996401-mRNA-1">
    <property type="protein sequence ID" value="HPLM_0000996401-mRNA-1"/>
    <property type="gene ID" value="HPLM_0000996401"/>
</dbReference>
<reference evidence="6" key="1">
    <citation type="submission" date="2016-04" db="UniProtKB">
        <authorList>
            <consortium name="WormBaseParasite"/>
        </authorList>
    </citation>
    <scope>IDENTIFICATION</scope>
</reference>
<organism evidence="6">
    <name type="scientific">Haemonchus placei</name>
    <name type="common">Barber's pole worm</name>
    <dbReference type="NCBI Taxonomy" id="6290"/>
    <lineage>
        <taxon>Eukaryota</taxon>
        <taxon>Metazoa</taxon>
        <taxon>Ecdysozoa</taxon>
        <taxon>Nematoda</taxon>
        <taxon>Chromadorea</taxon>
        <taxon>Rhabditida</taxon>
        <taxon>Rhabditina</taxon>
        <taxon>Rhabditomorpha</taxon>
        <taxon>Strongyloidea</taxon>
        <taxon>Trichostrongylidae</taxon>
        <taxon>Haemonchus</taxon>
    </lineage>
</organism>
<dbReference type="PANTHER" id="PTHR47537">
    <property type="entry name" value="CUBILIN"/>
    <property type="match status" value="1"/>
</dbReference>
<keyword evidence="1" id="KW-1015">Disulfide bond</keyword>
<dbReference type="InterPro" id="IPR035914">
    <property type="entry name" value="Sperma_CUB_dom_sf"/>
</dbReference>
<evidence type="ECO:0000256" key="2">
    <source>
        <dbReference type="PROSITE-ProRule" id="PRU00059"/>
    </source>
</evidence>
<evidence type="ECO:0000259" key="3">
    <source>
        <dbReference type="PROSITE" id="PS01180"/>
    </source>
</evidence>
<dbReference type="CDD" id="cd00041">
    <property type="entry name" value="CUB"/>
    <property type="match status" value="1"/>
</dbReference>
<dbReference type="InterPro" id="IPR000859">
    <property type="entry name" value="CUB_dom"/>
</dbReference>
<dbReference type="Proteomes" id="UP000268014">
    <property type="component" value="Unassembled WGS sequence"/>
</dbReference>
<reference evidence="4 5" key="2">
    <citation type="submission" date="2018-11" db="EMBL/GenBank/DDBJ databases">
        <authorList>
            <consortium name="Pathogen Informatics"/>
        </authorList>
    </citation>
    <scope>NUCLEOTIDE SEQUENCE [LARGE SCALE GENOMIC DNA]</scope>
    <source>
        <strain evidence="4 5">MHpl1</strain>
    </source>
</reference>
<dbReference type="SMART" id="SM00042">
    <property type="entry name" value="CUB"/>
    <property type="match status" value="1"/>
</dbReference>
<name>A0A158QN87_HAEPC</name>
<sequence length="410" mass="45758">MSSQLIDSGNRNVSSADEVRHVKCWDLMPFYITLIRCDERKEQSGPALHDYLTNIQDELQWAGLRLASYNDPPPPPPPPPRSGAASFRQRWKMLHYSAALCILTSIPLVLASYPYCPCVPFNTTGRFHSPNYPANLENIDCLFYHFQAPLGSIVQITFRSFSLPVRNPICTSSLRIFDSSLDGLVDPEEEPSFTFCGHEIAPGATFYSRHEHLLLQIIHGDASSKGFIGDYRFPSKDNYLNDGIEIADCSYRIEKTKGVLYSPSYPFYYQSFVNCTYILPQRKGHRIVLSSGEISLGREATIDIFETTNGIMTILSSLWGQHGLLSEILTCCSLVATSLFGHPQRANELWASCQDTLPGIDGGIRCHSCINLRKPALDSVAIPTHPEAIPAVVPLRTLEPVNAPFFLNLI</sequence>
<dbReference type="SUPFAM" id="SSF49854">
    <property type="entry name" value="Spermadhesin, CUB domain"/>
    <property type="match status" value="2"/>
</dbReference>
<proteinExistence type="predicted"/>
<feature type="domain" description="CUB" evidence="3">
    <location>
        <begin position="116"/>
        <end position="234"/>
    </location>
</feature>
<dbReference type="EMBL" id="UZAF01017181">
    <property type="protein sequence ID" value="VDO38838.1"/>
    <property type="molecule type" value="Genomic_DNA"/>
</dbReference>
<dbReference type="InterPro" id="IPR053207">
    <property type="entry name" value="Non-NMDA_GluR_Accessory"/>
</dbReference>